<organism evidence="1">
    <name type="scientific">marine sediment metagenome</name>
    <dbReference type="NCBI Taxonomy" id="412755"/>
    <lineage>
        <taxon>unclassified sequences</taxon>
        <taxon>metagenomes</taxon>
        <taxon>ecological metagenomes</taxon>
    </lineage>
</organism>
<reference evidence="1" key="1">
    <citation type="journal article" date="2015" name="Nature">
        <title>Complex archaea that bridge the gap between prokaryotes and eukaryotes.</title>
        <authorList>
            <person name="Spang A."/>
            <person name="Saw J.H."/>
            <person name="Jorgensen S.L."/>
            <person name="Zaremba-Niedzwiedzka K."/>
            <person name="Martijn J."/>
            <person name="Lind A.E."/>
            <person name="van Eijk R."/>
            <person name="Schleper C."/>
            <person name="Guy L."/>
            <person name="Ettema T.J."/>
        </authorList>
    </citation>
    <scope>NUCLEOTIDE SEQUENCE</scope>
</reference>
<accession>A0A0F8VUC4</accession>
<comment type="caution">
    <text evidence="1">The sequence shown here is derived from an EMBL/GenBank/DDBJ whole genome shotgun (WGS) entry which is preliminary data.</text>
</comment>
<protein>
    <submittedName>
        <fullName evidence="1">Uncharacterized protein</fullName>
    </submittedName>
</protein>
<name>A0A0F8VUC4_9ZZZZ</name>
<evidence type="ECO:0000313" key="1">
    <source>
        <dbReference type="EMBL" id="KKK47897.1"/>
    </source>
</evidence>
<dbReference type="AlphaFoldDB" id="A0A0F8VUC4"/>
<sequence length="49" mass="5245">VDHGELVGDSHSHPLAMEVITKLQNGGKEIGFEPSTDLIEGMKICIKGL</sequence>
<proteinExistence type="predicted"/>
<dbReference type="EMBL" id="LAZR01069340">
    <property type="protein sequence ID" value="KKK47897.1"/>
    <property type="molecule type" value="Genomic_DNA"/>
</dbReference>
<gene>
    <name evidence="1" type="ORF">LCGC14_3150550</name>
</gene>
<feature type="non-terminal residue" evidence="1">
    <location>
        <position position="1"/>
    </location>
</feature>